<dbReference type="PROSITE" id="PS51257">
    <property type="entry name" value="PROKAR_LIPOPROTEIN"/>
    <property type="match status" value="1"/>
</dbReference>
<dbReference type="InterPro" id="IPR005807">
    <property type="entry name" value="SecE_bac"/>
</dbReference>
<dbReference type="GO" id="GO:0065002">
    <property type="term" value="P:intracellular protein transmembrane transport"/>
    <property type="evidence" value="ECO:0007669"/>
    <property type="project" value="UniProtKB-UniRule"/>
</dbReference>
<keyword evidence="2 9" id="KW-0813">Transport</keyword>
<evidence type="ECO:0000256" key="2">
    <source>
        <dbReference type="ARBA" id="ARBA00022448"/>
    </source>
</evidence>
<dbReference type="InterPro" id="IPR038379">
    <property type="entry name" value="SecE_sf"/>
</dbReference>
<accession>A0AAW6TX50</accession>
<evidence type="ECO:0000256" key="8">
    <source>
        <dbReference type="ARBA" id="ARBA00023136"/>
    </source>
</evidence>
<feature type="transmembrane region" description="Helical" evidence="9">
    <location>
        <begin position="46"/>
        <end position="66"/>
    </location>
</feature>
<name>A0AAW6TX50_9BACT</name>
<keyword evidence="8 9" id="KW-0472">Membrane</keyword>
<sequence length="127" mass="13869">MLTRIYKSGQGKYTRLCSGFAVAAVVAFGCWRLYQRLGATDLNLWVVSLVPVGVFAGLAGLIYWLLNKPSVADFMIAAEGELKKVNWSSRREVAVSTVVVIIVVVFMAALLGTTDLVFQMVFGYLLG</sequence>
<feature type="transmembrane region" description="Helical" evidence="9">
    <location>
        <begin position="12"/>
        <end position="34"/>
    </location>
</feature>
<evidence type="ECO:0000313" key="10">
    <source>
        <dbReference type="EMBL" id="MDI6449195.1"/>
    </source>
</evidence>
<keyword evidence="4 9" id="KW-0812">Transmembrane</keyword>
<evidence type="ECO:0000256" key="5">
    <source>
        <dbReference type="ARBA" id="ARBA00022927"/>
    </source>
</evidence>
<gene>
    <name evidence="9 10" type="primary">secE</name>
    <name evidence="10" type="ORF">QJ522_09075</name>
</gene>
<dbReference type="AlphaFoldDB" id="A0AAW6TX50"/>
<comment type="caution">
    <text evidence="10">The sequence shown here is derived from an EMBL/GenBank/DDBJ whole genome shotgun (WGS) entry which is preliminary data.</text>
</comment>
<dbReference type="PANTHER" id="PTHR33910:SF1">
    <property type="entry name" value="PROTEIN TRANSLOCASE SUBUNIT SECE"/>
    <property type="match status" value="1"/>
</dbReference>
<dbReference type="EMBL" id="JASCXX010000009">
    <property type="protein sequence ID" value="MDI6449195.1"/>
    <property type="molecule type" value="Genomic_DNA"/>
</dbReference>
<dbReference type="Proteomes" id="UP001431776">
    <property type="component" value="Unassembled WGS sequence"/>
</dbReference>
<keyword evidence="6 9" id="KW-1133">Transmembrane helix</keyword>
<comment type="subcellular location">
    <subcellularLocation>
        <location evidence="1">Membrane</location>
    </subcellularLocation>
</comment>
<dbReference type="HAMAP" id="MF_00422">
    <property type="entry name" value="SecE"/>
    <property type="match status" value="1"/>
</dbReference>
<dbReference type="NCBIfam" id="TIGR00964">
    <property type="entry name" value="secE_bact"/>
    <property type="match status" value="1"/>
</dbReference>
<protein>
    <recommendedName>
        <fullName evidence="9">Protein translocase subunit SecE</fullName>
    </recommendedName>
</protein>
<evidence type="ECO:0000256" key="1">
    <source>
        <dbReference type="ARBA" id="ARBA00004370"/>
    </source>
</evidence>
<dbReference type="GO" id="GO:0009306">
    <property type="term" value="P:protein secretion"/>
    <property type="evidence" value="ECO:0007669"/>
    <property type="project" value="UniProtKB-UniRule"/>
</dbReference>
<comment type="caution">
    <text evidence="9">Lacks conserved residue(s) required for the propagation of feature annotation.</text>
</comment>
<evidence type="ECO:0000256" key="4">
    <source>
        <dbReference type="ARBA" id="ARBA00022692"/>
    </source>
</evidence>
<dbReference type="PANTHER" id="PTHR33910">
    <property type="entry name" value="PROTEIN TRANSLOCASE SUBUNIT SECE"/>
    <property type="match status" value="1"/>
</dbReference>
<evidence type="ECO:0000256" key="9">
    <source>
        <dbReference type="HAMAP-Rule" id="MF_00422"/>
    </source>
</evidence>
<proteinExistence type="inferred from homology"/>
<reference evidence="10" key="1">
    <citation type="submission" date="2023-05" db="EMBL/GenBank/DDBJ databases">
        <title>Anaerotaeda fermentans gen. nov., sp. nov., a novel anaerobic planctomycete of the new family within the order Sedimentisphaerales isolated from Taman Peninsula, Russia.</title>
        <authorList>
            <person name="Khomyakova M.A."/>
            <person name="Merkel A.Y."/>
            <person name="Slobodkin A.I."/>
        </authorList>
    </citation>
    <scope>NUCLEOTIDE SEQUENCE</scope>
    <source>
        <strain evidence="10">M17dextr</strain>
    </source>
</reference>
<feature type="transmembrane region" description="Helical" evidence="9">
    <location>
        <begin position="93"/>
        <end position="126"/>
    </location>
</feature>
<dbReference type="Pfam" id="PF00584">
    <property type="entry name" value="SecE"/>
    <property type="match status" value="1"/>
</dbReference>
<comment type="similarity">
    <text evidence="9">Belongs to the SecE/SEC61-gamma family.</text>
</comment>
<keyword evidence="11" id="KW-1185">Reference proteome</keyword>
<dbReference type="Gene3D" id="1.20.5.1030">
    <property type="entry name" value="Preprotein translocase secy subunit"/>
    <property type="match status" value="1"/>
</dbReference>
<evidence type="ECO:0000256" key="3">
    <source>
        <dbReference type="ARBA" id="ARBA00022475"/>
    </source>
</evidence>
<evidence type="ECO:0000313" key="11">
    <source>
        <dbReference type="Proteomes" id="UP001431776"/>
    </source>
</evidence>
<dbReference type="GO" id="GO:0008320">
    <property type="term" value="F:protein transmembrane transporter activity"/>
    <property type="evidence" value="ECO:0007669"/>
    <property type="project" value="UniProtKB-UniRule"/>
</dbReference>
<dbReference type="GO" id="GO:0005886">
    <property type="term" value="C:plasma membrane"/>
    <property type="evidence" value="ECO:0007669"/>
    <property type="project" value="UniProtKB-UniRule"/>
</dbReference>
<keyword evidence="5 9" id="KW-0653">Protein transport</keyword>
<keyword evidence="7 9" id="KW-0811">Translocation</keyword>
<dbReference type="GO" id="GO:0006605">
    <property type="term" value="P:protein targeting"/>
    <property type="evidence" value="ECO:0007669"/>
    <property type="project" value="UniProtKB-UniRule"/>
</dbReference>
<comment type="function">
    <text evidence="9">Essential subunit of the Sec protein translocation channel SecYEG. Clamps together the 2 halves of SecY. May contact the channel plug during translocation.</text>
</comment>
<dbReference type="InterPro" id="IPR001901">
    <property type="entry name" value="Translocase_SecE/Sec61-g"/>
</dbReference>
<dbReference type="GO" id="GO:0043952">
    <property type="term" value="P:protein transport by the Sec complex"/>
    <property type="evidence" value="ECO:0007669"/>
    <property type="project" value="UniProtKB-UniRule"/>
</dbReference>
<organism evidence="10 11">
    <name type="scientific">Anaerobaca lacustris</name>
    <dbReference type="NCBI Taxonomy" id="3044600"/>
    <lineage>
        <taxon>Bacteria</taxon>
        <taxon>Pseudomonadati</taxon>
        <taxon>Planctomycetota</taxon>
        <taxon>Phycisphaerae</taxon>
        <taxon>Sedimentisphaerales</taxon>
        <taxon>Anaerobacaceae</taxon>
        <taxon>Anaerobaca</taxon>
    </lineage>
</organism>
<comment type="subunit">
    <text evidence="9">Component of the Sec protein translocase complex. Heterotrimer consisting of SecY, SecE and SecG subunits. The heterotrimers can form oligomers, although 1 heterotrimer is thought to be able to translocate proteins. Interacts with the ribosome. Interacts with SecDF, and other proteins may be involved. Interacts with SecA.</text>
</comment>
<keyword evidence="3 9" id="KW-1003">Cell membrane</keyword>
<dbReference type="RefSeq" id="WP_349244603.1">
    <property type="nucleotide sequence ID" value="NZ_JASCXX010000009.1"/>
</dbReference>
<evidence type="ECO:0000256" key="7">
    <source>
        <dbReference type="ARBA" id="ARBA00023010"/>
    </source>
</evidence>
<evidence type="ECO:0000256" key="6">
    <source>
        <dbReference type="ARBA" id="ARBA00022989"/>
    </source>
</evidence>